<keyword evidence="2" id="KW-0805">Transcription regulation</keyword>
<dbReference type="SMART" id="SM00432">
    <property type="entry name" value="MADS"/>
    <property type="match status" value="1"/>
</dbReference>
<dbReference type="OrthoDB" id="1110885at2759"/>
<feature type="domain" description="MADS-box" evidence="6">
    <location>
        <begin position="1"/>
        <end position="48"/>
    </location>
</feature>
<dbReference type="CDD" id="cd00266">
    <property type="entry name" value="MADS_SRF_like"/>
    <property type="match status" value="1"/>
</dbReference>
<keyword evidence="3" id="KW-0238">DNA-binding</keyword>
<evidence type="ECO:0000256" key="5">
    <source>
        <dbReference type="ARBA" id="ARBA00023242"/>
    </source>
</evidence>
<evidence type="ECO:0000313" key="8">
    <source>
        <dbReference type="Proteomes" id="UP000029120"/>
    </source>
</evidence>
<evidence type="ECO:0000259" key="6">
    <source>
        <dbReference type="PROSITE" id="PS50066"/>
    </source>
</evidence>
<dbReference type="PANTHER" id="PTHR11945:SF788">
    <property type="entry name" value="AGAMOUS-LIKE-34-RELATED"/>
    <property type="match status" value="1"/>
</dbReference>
<dbReference type="GO" id="GO:0045944">
    <property type="term" value="P:positive regulation of transcription by RNA polymerase II"/>
    <property type="evidence" value="ECO:0007669"/>
    <property type="project" value="InterPro"/>
</dbReference>
<dbReference type="AlphaFoldDB" id="A0A087HFS9"/>
<dbReference type="GO" id="GO:0000981">
    <property type="term" value="F:DNA-binding transcription factor activity, RNA polymerase II-specific"/>
    <property type="evidence" value="ECO:0007669"/>
    <property type="project" value="InterPro"/>
</dbReference>
<dbReference type="InterPro" id="IPR002100">
    <property type="entry name" value="TF_MADSbox"/>
</dbReference>
<keyword evidence="5" id="KW-0539">Nucleus</keyword>
<dbReference type="InterPro" id="IPR036879">
    <property type="entry name" value="TF_MADSbox_sf"/>
</dbReference>
<dbReference type="OMA" id="IANDCAR"/>
<evidence type="ECO:0000256" key="4">
    <source>
        <dbReference type="ARBA" id="ARBA00023163"/>
    </source>
</evidence>
<dbReference type="FunFam" id="3.40.1810.10:FF:000024">
    <property type="entry name" value="Agamous-like MADS-box protein AGL80"/>
    <property type="match status" value="1"/>
</dbReference>
<evidence type="ECO:0000256" key="1">
    <source>
        <dbReference type="ARBA" id="ARBA00004123"/>
    </source>
</evidence>
<comment type="subcellular location">
    <subcellularLocation>
        <location evidence="1">Nucleus</location>
    </subcellularLocation>
</comment>
<dbReference type="eggNOG" id="KOG0014">
    <property type="taxonomic scope" value="Eukaryota"/>
</dbReference>
<dbReference type="GO" id="GO:0005634">
    <property type="term" value="C:nucleus"/>
    <property type="evidence" value="ECO:0007669"/>
    <property type="project" value="UniProtKB-SubCell"/>
</dbReference>
<proteinExistence type="predicted"/>
<dbReference type="GO" id="GO:0000978">
    <property type="term" value="F:RNA polymerase II cis-regulatory region sequence-specific DNA binding"/>
    <property type="evidence" value="ECO:0007669"/>
    <property type="project" value="TreeGrafter"/>
</dbReference>
<dbReference type="GO" id="GO:0046983">
    <property type="term" value="F:protein dimerization activity"/>
    <property type="evidence" value="ECO:0007669"/>
    <property type="project" value="InterPro"/>
</dbReference>
<reference evidence="8" key="1">
    <citation type="journal article" date="2015" name="Nat. Plants">
        <title>Genome expansion of Arabis alpina linked with retrotransposition and reduced symmetric DNA methylation.</title>
        <authorList>
            <person name="Willing E.M."/>
            <person name="Rawat V."/>
            <person name="Mandakova T."/>
            <person name="Maumus F."/>
            <person name="James G.V."/>
            <person name="Nordstroem K.J."/>
            <person name="Becker C."/>
            <person name="Warthmann N."/>
            <person name="Chica C."/>
            <person name="Szarzynska B."/>
            <person name="Zytnicki M."/>
            <person name="Albani M.C."/>
            <person name="Kiefer C."/>
            <person name="Bergonzi S."/>
            <person name="Castaings L."/>
            <person name="Mateos J.L."/>
            <person name="Berns M.C."/>
            <person name="Bujdoso N."/>
            <person name="Piofczyk T."/>
            <person name="de Lorenzo L."/>
            <person name="Barrero-Sicilia C."/>
            <person name="Mateos I."/>
            <person name="Piednoel M."/>
            <person name="Hagmann J."/>
            <person name="Chen-Min-Tao R."/>
            <person name="Iglesias-Fernandez R."/>
            <person name="Schuster S.C."/>
            <person name="Alonso-Blanco C."/>
            <person name="Roudier F."/>
            <person name="Carbonero P."/>
            <person name="Paz-Ares J."/>
            <person name="Davis S.J."/>
            <person name="Pecinka A."/>
            <person name="Quesneville H."/>
            <person name="Colot V."/>
            <person name="Lysak M.A."/>
            <person name="Weigel D."/>
            <person name="Coupland G."/>
            <person name="Schneeberger K."/>
        </authorList>
    </citation>
    <scope>NUCLEOTIDE SEQUENCE [LARGE SCALE GENOMIC DNA]</scope>
    <source>
        <strain evidence="8">cv. Pajares</strain>
    </source>
</reference>
<dbReference type="Gene3D" id="3.40.1810.10">
    <property type="entry name" value="Transcription factor, MADS-box"/>
    <property type="match status" value="1"/>
</dbReference>
<dbReference type="PRINTS" id="PR00404">
    <property type="entry name" value="MADSDOMAIN"/>
</dbReference>
<dbReference type="PANTHER" id="PTHR11945">
    <property type="entry name" value="MADS BOX PROTEIN"/>
    <property type="match status" value="1"/>
</dbReference>
<dbReference type="Proteomes" id="UP000029120">
    <property type="component" value="Chromosome 2"/>
</dbReference>
<evidence type="ECO:0000256" key="2">
    <source>
        <dbReference type="ARBA" id="ARBA00023015"/>
    </source>
</evidence>
<evidence type="ECO:0000313" key="7">
    <source>
        <dbReference type="EMBL" id="KFK40981.1"/>
    </source>
</evidence>
<keyword evidence="4" id="KW-0804">Transcription</keyword>
<dbReference type="Gramene" id="KFK40981">
    <property type="protein sequence ID" value="KFK40981"/>
    <property type="gene ID" value="AALP_AA2G069700"/>
</dbReference>
<dbReference type="PROSITE" id="PS50066">
    <property type="entry name" value="MADS_BOX_2"/>
    <property type="match status" value="1"/>
</dbReference>
<evidence type="ECO:0000256" key="3">
    <source>
        <dbReference type="ARBA" id="ARBA00023125"/>
    </source>
</evidence>
<organism evidence="7 8">
    <name type="scientific">Arabis alpina</name>
    <name type="common">Alpine rock-cress</name>
    <dbReference type="NCBI Taxonomy" id="50452"/>
    <lineage>
        <taxon>Eukaryota</taxon>
        <taxon>Viridiplantae</taxon>
        <taxon>Streptophyta</taxon>
        <taxon>Embryophyta</taxon>
        <taxon>Tracheophyta</taxon>
        <taxon>Spermatophyta</taxon>
        <taxon>Magnoliopsida</taxon>
        <taxon>eudicotyledons</taxon>
        <taxon>Gunneridae</taxon>
        <taxon>Pentapetalae</taxon>
        <taxon>rosids</taxon>
        <taxon>malvids</taxon>
        <taxon>Brassicales</taxon>
        <taxon>Brassicaceae</taxon>
        <taxon>Arabideae</taxon>
        <taxon>Arabis</taxon>
    </lineage>
</organism>
<sequence length="202" mass="23298">MRSKVKLSFIENKQSRKTTFKKRSKGLMKKLDELVKLCDVKACGIIFSPYESNPLAWPSREGVDEVVSKFKDLSVNNQTKKMVDQASFMRQMISKEKDKLHKLYVENRESQIQEFMFACLKGEVMEYQFDKTNVKDLRIYMKKYLNKLTHRIEILTENGESSSSLPPHVIADADALAAPIGNTGQIQNQNVNQNQQQLHGHE</sequence>
<dbReference type="InterPro" id="IPR033897">
    <property type="entry name" value="SRF-like_MADS-box"/>
</dbReference>
<keyword evidence="8" id="KW-1185">Reference proteome</keyword>
<dbReference type="SUPFAM" id="SSF55455">
    <property type="entry name" value="SRF-like"/>
    <property type="match status" value="1"/>
</dbReference>
<gene>
    <name evidence="7" type="ordered locus">AALP_Aa2g069700</name>
</gene>
<dbReference type="EMBL" id="CM002870">
    <property type="protein sequence ID" value="KFK40981.1"/>
    <property type="molecule type" value="Genomic_DNA"/>
</dbReference>
<name>A0A087HFS9_ARAAL</name>
<dbReference type="Pfam" id="PF00319">
    <property type="entry name" value="SRF-TF"/>
    <property type="match status" value="1"/>
</dbReference>
<accession>A0A087HFS9</accession>
<protein>
    <recommendedName>
        <fullName evidence="6">MADS-box domain-containing protein</fullName>
    </recommendedName>
</protein>